<name>A0ABS2QX73_9BACI</name>
<proteinExistence type="predicted"/>
<protein>
    <submittedName>
        <fullName evidence="1">N-acetylglutamate synthase-like GNAT family acetyltransferase</fullName>
    </submittedName>
</protein>
<dbReference type="Proteomes" id="UP000809829">
    <property type="component" value="Unassembled WGS sequence"/>
</dbReference>
<keyword evidence="2" id="KW-1185">Reference proteome</keyword>
<sequence>MNERIQLATMNDVSRVNHFLQKADVSVEDLECHIEHFVIMENDKKELLATVGFQKEGASGLLRSLVIVPSLTQEKILMLFKSVVSLAKENGIDQLFLVTNKEASLSFFELLHFQIVSKESIPIGLQEQSNLLNTHNVDKLYVMCYQE</sequence>
<accession>A0ABS2QX73</accession>
<organism evidence="1 2">
    <name type="scientific">Priestia iocasae</name>
    <dbReference type="NCBI Taxonomy" id="2291674"/>
    <lineage>
        <taxon>Bacteria</taxon>
        <taxon>Bacillati</taxon>
        <taxon>Bacillota</taxon>
        <taxon>Bacilli</taxon>
        <taxon>Bacillales</taxon>
        <taxon>Bacillaceae</taxon>
        <taxon>Priestia</taxon>
    </lineage>
</organism>
<evidence type="ECO:0000313" key="2">
    <source>
        <dbReference type="Proteomes" id="UP000809829"/>
    </source>
</evidence>
<dbReference type="SUPFAM" id="SSF55729">
    <property type="entry name" value="Acyl-CoA N-acyltransferases (Nat)"/>
    <property type="match status" value="1"/>
</dbReference>
<dbReference type="Gene3D" id="3.40.630.30">
    <property type="match status" value="1"/>
</dbReference>
<comment type="caution">
    <text evidence="1">The sequence shown here is derived from an EMBL/GenBank/DDBJ whole genome shotgun (WGS) entry which is preliminary data.</text>
</comment>
<dbReference type="RefSeq" id="WP_205188082.1">
    <property type="nucleotide sequence ID" value="NZ_JAFBFC010000005.1"/>
</dbReference>
<evidence type="ECO:0000313" key="1">
    <source>
        <dbReference type="EMBL" id="MBM7704068.1"/>
    </source>
</evidence>
<dbReference type="EMBL" id="JAFBFC010000005">
    <property type="protein sequence ID" value="MBM7704068.1"/>
    <property type="molecule type" value="Genomic_DNA"/>
</dbReference>
<dbReference type="InterPro" id="IPR016181">
    <property type="entry name" value="Acyl_CoA_acyltransferase"/>
</dbReference>
<reference evidence="1 2" key="1">
    <citation type="submission" date="2021-01" db="EMBL/GenBank/DDBJ databases">
        <title>Genomic Encyclopedia of Type Strains, Phase IV (KMG-IV): sequencing the most valuable type-strain genomes for metagenomic binning, comparative biology and taxonomic classification.</title>
        <authorList>
            <person name="Goeker M."/>
        </authorList>
    </citation>
    <scope>NUCLEOTIDE SEQUENCE [LARGE SCALE GENOMIC DNA]</scope>
    <source>
        <strain evidence="1 2">DSM 104297</strain>
    </source>
</reference>
<gene>
    <name evidence="1" type="ORF">JOC83_002918</name>
</gene>